<keyword evidence="3" id="KW-1185">Reference proteome</keyword>
<evidence type="ECO:0000256" key="1">
    <source>
        <dbReference type="SAM" id="MobiDB-lite"/>
    </source>
</evidence>
<dbReference type="AlphaFoldDB" id="A0A7X6B9H8"/>
<organism evidence="2 3">
    <name type="scientific">Sphingopyxis italica</name>
    <dbReference type="NCBI Taxonomy" id="1129133"/>
    <lineage>
        <taxon>Bacteria</taxon>
        <taxon>Pseudomonadati</taxon>
        <taxon>Pseudomonadota</taxon>
        <taxon>Alphaproteobacteria</taxon>
        <taxon>Sphingomonadales</taxon>
        <taxon>Sphingomonadaceae</taxon>
        <taxon>Sphingopyxis</taxon>
    </lineage>
</organism>
<reference evidence="2 3" key="1">
    <citation type="submission" date="2020-03" db="EMBL/GenBank/DDBJ databases">
        <title>Genomic Encyclopedia of Type Strains, Phase IV (KMG-IV): sequencing the most valuable type-strain genomes for metagenomic binning, comparative biology and taxonomic classification.</title>
        <authorList>
            <person name="Goeker M."/>
        </authorList>
    </citation>
    <scope>NUCLEOTIDE SEQUENCE [LARGE SCALE GENOMIC DNA]</scope>
    <source>
        <strain evidence="2 3">DSM 25229</strain>
    </source>
</reference>
<proteinExistence type="predicted"/>
<feature type="compositionally biased region" description="Low complexity" evidence="1">
    <location>
        <begin position="15"/>
        <end position="25"/>
    </location>
</feature>
<sequence length="376" mass="41888">MTEPQSLAGSDDKAAAPAAKPAARAVPERPHPSIFHYPIDMCDVSDKASLEAFREKLQQWSELFERDPDASLAGQFADMMWFDIAWRTANEARQFAEDDGTRGSTAPLIAMMLDRGYLAGQVIAITRLLEKAPASQPKKAVISLPRIVDEMRAARELITRENFVCRDALPYDYEALQAAELERLAAEMAANPGKARRVSLSLSGPEGFDQARMEHELFDQLSGVAPENRARGDLIGEAFFDRLDELLARPPLPEIKALRNKSIAHAADAFSRAQTKGLRSGLTIHDLDRAHYLLFAVFQTLSVVLFGLWRASPVPVPQHNMFEHLTEPYLAEKRLEAMRGFWDRHIGEREGWMQDAFREVVPDKTAAKTAPPEGGA</sequence>
<dbReference type="EMBL" id="JAATIT010000004">
    <property type="protein sequence ID" value="NJB90860.1"/>
    <property type="molecule type" value="Genomic_DNA"/>
</dbReference>
<gene>
    <name evidence="2" type="ORF">GGR90_003062</name>
</gene>
<comment type="caution">
    <text evidence="2">The sequence shown here is derived from an EMBL/GenBank/DDBJ whole genome shotgun (WGS) entry which is preliminary data.</text>
</comment>
<evidence type="ECO:0008006" key="4">
    <source>
        <dbReference type="Google" id="ProtNLM"/>
    </source>
</evidence>
<dbReference type="Proteomes" id="UP000535078">
    <property type="component" value="Unassembled WGS sequence"/>
</dbReference>
<dbReference type="RefSeq" id="WP_167922243.1">
    <property type="nucleotide sequence ID" value="NZ_JAATIT010000004.1"/>
</dbReference>
<evidence type="ECO:0000313" key="3">
    <source>
        <dbReference type="Proteomes" id="UP000535078"/>
    </source>
</evidence>
<feature type="region of interest" description="Disordered" evidence="1">
    <location>
        <begin position="1"/>
        <end position="31"/>
    </location>
</feature>
<evidence type="ECO:0000313" key="2">
    <source>
        <dbReference type="EMBL" id="NJB90860.1"/>
    </source>
</evidence>
<accession>A0A7X6B9H8</accession>
<protein>
    <recommendedName>
        <fullName evidence="4">HEPN AbiU2-like domain-containing protein</fullName>
    </recommendedName>
</protein>
<name>A0A7X6B9H8_9SPHN</name>